<dbReference type="Proteomes" id="UP000228531">
    <property type="component" value="Unassembled WGS sequence"/>
</dbReference>
<proteinExistence type="predicted"/>
<name>A0A2M8W0M2_9RHOB</name>
<dbReference type="AlphaFoldDB" id="A0A2M8W0M2"/>
<dbReference type="RefSeq" id="WP_100369469.1">
    <property type="nucleotide sequence ID" value="NZ_PGTY01000004.1"/>
</dbReference>
<evidence type="ECO:0000313" key="2">
    <source>
        <dbReference type="Proteomes" id="UP000228531"/>
    </source>
</evidence>
<evidence type="ECO:0000313" key="1">
    <source>
        <dbReference type="EMBL" id="PJI84467.1"/>
    </source>
</evidence>
<evidence type="ECO:0008006" key="3">
    <source>
        <dbReference type="Google" id="ProtNLM"/>
    </source>
</evidence>
<dbReference type="OrthoDB" id="7834384at2"/>
<organism evidence="1 2">
    <name type="scientific">Yoonia maricola</name>
    <dbReference type="NCBI Taxonomy" id="420999"/>
    <lineage>
        <taxon>Bacteria</taxon>
        <taxon>Pseudomonadati</taxon>
        <taxon>Pseudomonadota</taxon>
        <taxon>Alphaproteobacteria</taxon>
        <taxon>Rhodobacterales</taxon>
        <taxon>Paracoccaceae</taxon>
        <taxon>Yoonia</taxon>
    </lineage>
</organism>
<reference evidence="1 2" key="1">
    <citation type="submission" date="2017-11" db="EMBL/GenBank/DDBJ databases">
        <title>Genomic Encyclopedia of Archaeal and Bacterial Type Strains, Phase II (KMG-II): From Individual Species to Whole Genera.</title>
        <authorList>
            <person name="Goeker M."/>
        </authorList>
    </citation>
    <scope>NUCLEOTIDE SEQUENCE [LARGE SCALE GENOMIC DNA]</scope>
    <source>
        <strain evidence="1 2">DSM 29128</strain>
    </source>
</reference>
<keyword evidence="2" id="KW-1185">Reference proteome</keyword>
<comment type="caution">
    <text evidence="1">The sequence shown here is derived from an EMBL/GenBank/DDBJ whole genome shotgun (WGS) entry which is preliminary data.</text>
</comment>
<gene>
    <name evidence="1" type="ORF">BC777_3527</name>
</gene>
<protein>
    <recommendedName>
        <fullName evidence="3">PRC-barrel domain protein</fullName>
    </recommendedName>
</protein>
<dbReference type="EMBL" id="PGTY01000004">
    <property type="protein sequence ID" value="PJI84467.1"/>
    <property type="molecule type" value="Genomic_DNA"/>
</dbReference>
<sequence>MKTTDLIGLKLRHATAKDITGQITDVLFDMSLKEVGFVLIDVTTPRGTAPVLFSPHVLAFNDGCITATAHADDILARHDASMNRASVPVDPADLPSTFVGPFGNTFSLSMIAALFNARFGGAKPAVHEQQDGVWMSELRDHAVRAQVADIGHVADVLLDDQFTHVKTVLIKMFADAFGESPPEAFTVTRAADGQLTVTISQDAAA</sequence>
<accession>A0A2M8W0M2</accession>